<dbReference type="KEGG" id="lak:106152555"/>
<evidence type="ECO:0000313" key="7">
    <source>
        <dbReference type="Proteomes" id="UP000085678"/>
    </source>
</evidence>
<feature type="transmembrane region" description="Helical" evidence="6">
    <location>
        <begin position="201"/>
        <end position="224"/>
    </location>
</feature>
<proteinExistence type="predicted"/>
<protein>
    <submittedName>
        <fullName evidence="8">Uncharacterized protein LOC106152555</fullName>
    </submittedName>
</protein>
<evidence type="ECO:0000256" key="4">
    <source>
        <dbReference type="ARBA" id="ARBA00023136"/>
    </source>
</evidence>
<name>A0A1S3H923_LINAN</name>
<dbReference type="InterPro" id="IPR051694">
    <property type="entry name" value="Immunoregulatory_rcpt-like"/>
</dbReference>
<feature type="region of interest" description="Disordered" evidence="5">
    <location>
        <begin position="285"/>
        <end position="306"/>
    </location>
</feature>
<accession>A0A1S3H923</accession>
<dbReference type="GO" id="GO:0016020">
    <property type="term" value="C:membrane"/>
    <property type="evidence" value="ECO:0007669"/>
    <property type="project" value="UniProtKB-SubCell"/>
</dbReference>
<organism evidence="7 8">
    <name type="scientific">Lingula anatina</name>
    <name type="common">Brachiopod</name>
    <name type="synonym">Lingula unguis</name>
    <dbReference type="NCBI Taxonomy" id="7574"/>
    <lineage>
        <taxon>Eukaryota</taxon>
        <taxon>Metazoa</taxon>
        <taxon>Spiralia</taxon>
        <taxon>Lophotrochozoa</taxon>
        <taxon>Brachiopoda</taxon>
        <taxon>Linguliformea</taxon>
        <taxon>Lingulata</taxon>
        <taxon>Lingulida</taxon>
        <taxon>Linguloidea</taxon>
        <taxon>Lingulidae</taxon>
        <taxon>Lingula</taxon>
    </lineage>
</organism>
<feature type="compositionally biased region" description="Polar residues" evidence="5">
    <location>
        <begin position="511"/>
        <end position="525"/>
    </location>
</feature>
<keyword evidence="4 6" id="KW-0472">Membrane</keyword>
<dbReference type="GO" id="GO:0071944">
    <property type="term" value="C:cell periphery"/>
    <property type="evidence" value="ECO:0007669"/>
    <property type="project" value="UniProtKB-ARBA"/>
</dbReference>
<feature type="compositionally biased region" description="Basic and acidic residues" evidence="5">
    <location>
        <begin position="294"/>
        <end position="306"/>
    </location>
</feature>
<evidence type="ECO:0000256" key="2">
    <source>
        <dbReference type="ARBA" id="ARBA00022692"/>
    </source>
</evidence>
<dbReference type="RefSeq" id="XP_013381624.1">
    <property type="nucleotide sequence ID" value="XM_013526170.1"/>
</dbReference>
<reference evidence="8" key="1">
    <citation type="submission" date="2025-08" db="UniProtKB">
        <authorList>
            <consortium name="RefSeq"/>
        </authorList>
    </citation>
    <scope>IDENTIFICATION</scope>
    <source>
        <tissue evidence="8">Gonads</tissue>
    </source>
</reference>
<evidence type="ECO:0000256" key="5">
    <source>
        <dbReference type="SAM" id="MobiDB-lite"/>
    </source>
</evidence>
<dbReference type="OrthoDB" id="6120632at2759"/>
<feature type="compositionally biased region" description="Low complexity" evidence="5">
    <location>
        <begin position="113"/>
        <end position="145"/>
    </location>
</feature>
<dbReference type="Proteomes" id="UP000085678">
    <property type="component" value="Unplaced"/>
</dbReference>
<feature type="compositionally biased region" description="Basic and acidic residues" evidence="5">
    <location>
        <begin position="578"/>
        <end position="594"/>
    </location>
</feature>
<sequence>MGKENRTATKRKTWCSVKSFTVFTVSIFILICKKGVDCQTTTDDPSTTMFDGTTPMPDNATTAMPDNSTTSMLDNSTTAMPYNTTTAFNNNTDWNTTTTVGNYNMTDGNETTTQVITTTPPTTTTTTVTTTTTPTTTTPTTTTSTAPLSSTDLTVVISLNQTFDNSSNSSMASSSSEGAAAMGFIEFWNMIVDFYNTDDNLAIYLMVPLTLFIYGGAAVVYLVGSFIETYCLKKPPPNFKKSKRRKRGIVVLSLDELRKAVAMEGKLPKWKSEKYKKALLSKVTGTKSKAPPPAKKENGPRWKTEKGKQGIVNPVFDENDNDEEIINKDVTRNVTSVELTLDDEIAEIFGNTWDEDSENKSRQSRTQQKRYKMDSPPASPPVSPIPAGKRPERVSTPIINYEFKAGFVPKWKSTKTKNIAVEMYGDRVRFTDKFSDENPFELDDFDHELIDEITLNMAFDDEIESKPTTQMTFRESTKVASDTVPSEDLQKSKRTPDQKIKQSEEDEPEISKSSLQKPRMSAQTKTLDESGLISRVASSTSGTSKINKSTPLQPSSAPKAKVMGTASLAVARGALEAKPNRRRESELKRMKGDSRSVPGSRMATTRISPEIDSSQARRAPSVGGKPAKKPTPEPPPIKTRKPAWRSKDKAVKIDIDGITDADDYV</sequence>
<keyword evidence="7" id="KW-1185">Reference proteome</keyword>
<feature type="compositionally biased region" description="Polar residues" evidence="5">
    <location>
        <begin position="466"/>
        <end position="484"/>
    </location>
</feature>
<feature type="region of interest" description="Disordered" evidence="5">
    <location>
        <begin position="461"/>
        <end position="652"/>
    </location>
</feature>
<feature type="region of interest" description="Disordered" evidence="5">
    <location>
        <begin position="352"/>
        <end position="393"/>
    </location>
</feature>
<feature type="region of interest" description="Disordered" evidence="5">
    <location>
        <begin position="113"/>
        <end position="147"/>
    </location>
</feature>
<dbReference type="AlphaFoldDB" id="A0A1S3H923"/>
<evidence type="ECO:0000256" key="3">
    <source>
        <dbReference type="ARBA" id="ARBA00022989"/>
    </source>
</evidence>
<evidence type="ECO:0000256" key="1">
    <source>
        <dbReference type="ARBA" id="ARBA00004167"/>
    </source>
</evidence>
<feature type="compositionally biased region" description="Basic and acidic residues" evidence="5">
    <location>
        <begin position="488"/>
        <end position="503"/>
    </location>
</feature>
<keyword evidence="3 6" id="KW-1133">Transmembrane helix</keyword>
<dbReference type="GeneID" id="106152555"/>
<gene>
    <name evidence="8" type="primary">LOC106152555</name>
</gene>
<comment type="subcellular location">
    <subcellularLocation>
        <location evidence="1">Membrane</location>
        <topology evidence="1">Single-pass membrane protein</topology>
    </subcellularLocation>
</comment>
<evidence type="ECO:0000256" key="6">
    <source>
        <dbReference type="SAM" id="Phobius"/>
    </source>
</evidence>
<dbReference type="PANTHER" id="PTHR15549">
    <property type="entry name" value="PAIRED IMMUNOGLOBULIN-LIKE TYPE 2 RECEPTOR"/>
    <property type="match status" value="1"/>
</dbReference>
<dbReference type="PANTHER" id="PTHR15549:SF26">
    <property type="entry name" value="AXIAL BUDDING PATTERN PROTEIN 2-RELATED"/>
    <property type="match status" value="1"/>
</dbReference>
<keyword evidence="2 6" id="KW-0812">Transmembrane</keyword>
<feature type="compositionally biased region" description="Polar residues" evidence="5">
    <location>
        <begin position="536"/>
        <end position="556"/>
    </location>
</feature>
<dbReference type="InParanoid" id="A0A1S3H923"/>
<evidence type="ECO:0000313" key="8">
    <source>
        <dbReference type="RefSeq" id="XP_013381624.1"/>
    </source>
</evidence>
<feature type="compositionally biased region" description="Polar residues" evidence="5">
    <location>
        <begin position="602"/>
        <end position="616"/>
    </location>
</feature>